<organism evidence="3 4">
    <name type="scientific">Thermanaerothrix daxensis</name>
    <dbReference type="NCBI Taxonomy" id="869279"/>
    <lineage>
        <taxon>Bacteria</taxon>
        <taxon>Bacillati</taxon>
        <taxon>Chloroflexota</taxon>
        <taxon>Anaerolineae</taxon>
        <taxon>Anaerolineales</taxon>
        <taxon>Anaerolineaceae</taxon>
        <taxon>Thermanaerothrix</taxon>
    </lineage>
</organism>
<dbReference type="Pfam" id="PF12158">
    <property type="entry name" value="DUF3592"/>
    <property type="match status" value="1"/>
</dbReference>
<feature type="transmembrane region" description="Helical" evidence="1">
    <location>
        <begin position="6"/>
        <end position="27"/>
    </location>
</feature>
<keyword evidence="1" id="KW-1133">Transmembrane helix</keyword>
<evidence type="ECO:0000259" key="2">
    <source>
        <dbReference type="Pfam" id="PF12158"/>
    </source>
</evidence>
<dbReference type="EMBL" id="LGKO01000006">
    <property type="protein sequence ID" value="KPL82154.1"/>
    <property type="molecule type" value="Genomic_DNA"/>
</dbReference>
<keyword evidence="1" id="KW-0472">Membrane</keyword>
<feature type="transmembrane region" description="Helical" evidence="1">
    <location>
        <begin position="145"/>
        <end position="171"/>
    </location>
</feature>
<dbReference type="AlphaFoldDB" id="A0A0N8GPY0"/>
<feature type="domain" description="DUF3592" evidence="2">
    <location>
        <begin position="51"/>
        <end position="139"/>
    </location>
</feature>
<evidence type="ECO:0000313" key="4">
    <source>
        <dbReference type="Proteomes" id="UP000050544"/>
    </source>
</evidence>
<protein>
    <recommendedName>
        <fullName evidence="2">DUF3592 domain-containing protein</fullName>
    </recommendedName>
</protein>
<reference evidence="3 4" key="1">
    <citation type="submission" date="2015-07" db="EMBL/GenBank/DDBJ databases">
        <title>Whole genome sequence of Thermanaerothrix daxensis DSM 23592.</title>
        <authorList>
            <person name="Hemp J."/>
            <person name="Ward L.M."/>
            <person name="Pace L.A."/>
            <person name="Fischer W.W."/>
        </authorList>
    </citation>
    <scope>NUCLEOTIDE SEQUENCE [LARGE SCALE GENOMIC DNA]</scope>
    <source>
        <strain evidence="3 4">GNS-1</strain>
    </source>
</reference>
<proteinExistence type="predicted"/>
<sequence length="172" mass="18767">MGVGILGFMCFGLFLLVFTGLGIYMFYRYARERKKTAEAQAWPSVVGSVVEAAVAESTQVSTDPEDSMIQGKVYTPRVVYTYAVDGVSYHGERIRVGAQTFVSSRRKVEQELARYPVGGEVRVYYNPQNPAEALLEPGVPSRATLIVGIIFLTVALMTACLVGVAVLATLMQ</sequence>
<gene>
    <name evidence="3" type="ORF">SE15_13805</name>
</gene>
<keyword evidence="4" id="KW-1185">Reference proteome</keyword>
<accession>A0A0N8GPY0</accession>
<keyword evidence="1" id="KW-0812">Transmembrane</keyword>
<dbReference type="RefSeq" id="WP_054522693.1">
    <property type="nucleotide sequence ID" value="NZ_LGKO01000006.1"/>
</dbReference>
<name>A0A0N8GPY0_9CHLR</name>
<dbReference type="OrthoDB" id="165999at2"/>
<dbReference type="Proteomes" id="UP000050544">
    <property type="component" value="Unassembled WGS sequence"/>
</dbReference>
<evidence type="ECO:0000256" key="1">
    <source>
        <dbReference type="SAM" id="Phobius"/>
    </source>
</evidence>
<evidence type="ECO:0000313" key="3">
    <source>
        <dbReference type="EMBL" id="KPL82154.1"/>
    </source>
</evidence>
<comment type="caution">
    <text evidence="3">The sequence shown here is derived from an EMBL/GenBank/DDBJ whole genome shotgun (WGS) entry which is preliminary data.</text>
</comment>
<dbReference type="InterPro" id="IPR021994">
    <property type="entry name" value="DUF3592"/>
</dbReference>
<dbReference type="STRING" id="869279.SE15_13805"/>